<dbReference type="InterPro" id="IPR038550">
    <property type="entry name" value="GPCR_3_9-Cys_sf"/>
</dbReference>
<feature type="region of interest" description="Disordered" evidence="12">
    <location>
        <begin position="645"/>
        <end position="707"/>
    </location>
</feature>
<dbReference type="SUPFAM" id="SSF57184">
    <property type="entry name" value="Growth factor receptor domain"/>
    <property type="match status" value="1"/>
</dbReference>
<comment type="subcellular location">
    <subcellularLocation>
        <location evidence="1">Cell membrane</location>
        <topology evidence="1">Multi-pass membrane protein</topology>
    </subcellularLocation>
</comment>
<feature type="compositionally biased region" description="Polar residues" evidence="12">
    <location>
        <begin position="645"/>
        <end position="684"/>
    </location>
</feature>
<keyword evidence="6 13" id="KW-1133">Transmembrane helix</keyword>
<evidence type="ECO:0000256" key="11">
    <source>
        <dbReference type="ARBA" id="ARBA00023224"/>
    </source>
</evidence>
<evidence type="ECO:0000256" key="2">
    <source>
        <dbReference type="ARBA" id="ARBA00007242"/>
    </source>
</evidence>
<keyword evidence="4 13" id="KW-0812">Transmembrane</keyword>
<feature type="domain" description="G-protein coupled receptors family 3 profile" evidence="14">
    <location>
        <begin position="372"/>
        <end position="630"/>
    </location>
</feature>
<evidence type="ECO:0000256" key="3">
    <source>
        <dbReference type="ARBA" id="ARBA00022475"/>
    </source>
</evidence>
<dbReference type="Proteomes" id="UP001187531">
    <property type="component" value="Unassembled WGS sequence"/>
</dbReference>
<evidence type="ECO:0000313" key="15">
    <source>
        <dbReference type="EMBL" id="KAK2710743.1"/>
    </source>
</evidence>
<evidence type="ECO:0000256" key="5">
    <source>
        <dbReference type="ARBA" id="ARBA00022729"/>
    </source>
</evidence>
<dbReference type="SUPFAM" id="SSF53822">
    <property type="entry name" value="Periplasmic binding protein-like I"/>
    <property type="match status" value="1"/>
</dbReference>
<evidence type="ECO:0000256" key="6">
    <source>
        <dbReference type="ARBA" id="ARBA00022989"/>
    </source>
</evidence>
<dbReference type="InterPro" id="IPR028082">
    <property type="entry name" value="Peripla_BP_I"/>
</dbReference>
<dbReference type="PRINTS" id="PR00248">
    <property type="entry name" value="GPCRMGR"/>
</dbReference>
<evidence type="ECO:0000256" key="13">
    <source>
        <dbReference type="SAM" id="Phobius"/>
    </source>
</evidence>
<keyword evidence="3" id="KW-1003">Cell membrane</keyword>
<feature type="transmembrane region" description="Helical" evidence="13">
    <location>
        <begin position="525"/>
        <end position="550"/>
    </location>
</feature>
<comment type="similarity">
    <text evidence="2">Belongs to the G-protein coupled receptor 3 family.</text>
</comment>
<accession>A0AA88KX58</accession>
<dbReference type="Gene3D" id="2.10.50.30">
    <property type="entry name" value="GPCR, family 3, nine cysteines domain"/>
    <property type="match status" value="1"/>
</dbReference>
<dbReference type="InterPro" id="IPR017978">
    <property type="entry name" value="GPCR_3_C"/>
</dbReference>
<dbReference type="PROSITE" id="PS50259">
    <property type="entry name" value="G_PROTEIN_RECEP_F3_4"/>
    <property type="match status" value="1"/>
</dbReference>
<comment type="caution">
    <text evidence="15">The sequence shown here is derived from an EMBL/GenBank/DDBJ whole genome shotgun (WGS) entry which is preliminary data.</text>
</comment>
<sequence length="707" mass="79819">MNRDVRCQVCKKGIFLFRLHSFRNVSPDACDYFCLLFRKLLAATIRVQKAGQFIWVASDSWGAKSHPVRDQEWAAEGAITILPRRKSLTGFDDYFLSLRPRISDRACTHGNITWKNELKKNRQINCRNPWFVKFWEQHFKCRIPEVPGIKNISPNGTRRGTVSPLREKDLPECTGKEKFTNYEQEGLVPFVVDAVYAMAHAVHAMILQKCTRDSKPGLLHFCKRVKPAPSGRELLKYIREVNFTGLQGQGVRFNKDGDAYGHYFIYQYQNLGNRYDYVHIGNWSASLSINASQLIWKEENGSFPKSICSESCPDGYIRNFQDQCCWSCVLCREDSYVFNDTCVTCNPGYTPTQDRSTCAKLRPEHLTWGNPWALVPLVFSGLGVIATIFTAFVFLRFHDTPIIMASGRELCYVLLAGILFCFLMAPVILAKPTIATCGFLRLGLGLCLSICYSAIFTKTNRISRIFNGGIKGVKRPSYTSPRSQIVICFGLVTLQLIGTTVWLIIERPTTKEVYPYPLTSVLTCGISNLSLVMSLLYNMFLILLCTLYAFKTRKIPENFNEAKYIGFTMYSTCIIWLAFVPIYFGTNNDYKVQTTTMSMCVSLSAFVVLGCLFCPKLYIVLFQPYKNVRQGGVGCRAHANNSRNQIKFGQPSRSTSLFQPSTASGHSLSSVGETPSQEVNTISQGLKRANGDQMLPTSPVIKRAPSR</sequence>
<dbReference type="PROSITE" id="PS00981">
    <property type="entry name" value="G_PROTEIN_RECEP_F3_3"/>
    <property type="match status" value="1"/>
</dbReference>
<dbReference type="PANTHER" id="PTHR24060">
    <property type="entry name" value="METABOTROPIC GLUTAMATE RECEPTOR"/>
    <property type="match status" value="1"/>
</dbReference>
<evidence type="ECO:0000256" key="10">
    <source>
        <dbReference type="ARBA" id="ARBA00023180"/>
    </source>
</evidence>
<dbReference type="Pfam" id="PF01094">
    <property type="entry name" value="ANF_receptor"/>
    <property type="match status" value="1"/>
</dbReference>
<keyword evidence="16" id="KW-1185">Reference proteome</keyword>
<feature type="transmembrane region" description="Helical" evidence="13">
    <location>
        <begin position="409"/>
        <end position="427"/>
    </location>
</feature>
<keyword evidence="10" id="KW-0325">Glycoprotein</keyword>
<dbReference type="Pfam" id="PF00003">
    <property type="entry name" value="7tm_3"/>
    <property type="match status" value="1"/>
</dbReference>
<evidence type="ECO:0000256" key="8">
    <source>
        <dbReference type="ARBA" id="ARBA00023136"/>
    </source>
</evidence>
<dbReference type="CDD" id="cd15934">
    <property type="entry name" value="7tmC_mGluRs_group2_3"/>
    <property type="match status" value="1"/>
</dbReference>
<evidence type="ECO:0000256" key="9">
    <source>
        <dbReference type="ARBA" id="ARBA00023170"/>
    </source>
</evidence>
<dbReference type="GO" id="GO:0004930">
    <property type="term" value="F:G protein-coupled receptor activity"/>
    <property type="evidence" value="ECO:0007669"/>
    <property type="project" value="UniProtKB-KW"/>
</dbReference>
<keyword evidence="8 13" id="KW-0472">Membrane</keyword>
<dbReference type="InterPro" id="IPR000162">
    <property type="entry name" value="GPCR_3_mtglu_rcpt"/>
</dbReference>
<dbReference type="Gene3D" id="3.40.50.2300">
    <property type="match status" value="1"/>
</dbReference>
<keyword evidence="11" id="KW-0807">Transducer</keyword>
<feature type="transmembrane region" description="Helical" evidence="13">
    <location>
        <begin position="433"/>
        <end position="455"/>
    </location>
</feature>
<feature type="transmembrane region" description="Helical" evidence="13">
    <location>
        <begin position="485"/>
        <end position="505"/>
    </location>
</feature>
<evidence type="ECO:0000259" key="14">
    <source>
        <dbReference type="PROSITE" id="PS50259"/>
    </source>
</evidence>
<reference evidence="15" key="1">
    <citation type="submission" date="2023-07" db="EMBL/GenBank/DDBJ databases">
        <title>Chromosome-level genome assembly of Artemia franciscana.</title>
        <authorList>
            <person name="Jo E."/>
        </authorList>
    </citation>
    <scope>NUCLEOTIDE SEQUENCE</scope>
    <source>
        <tissue evidence="15">Whole body</tissue>
    </source>
</reference>
<dbReference type="PRINTS" id="PR00593">
    <property type="entry name" value="MTABOTROPICR"/>
</dbReference>
<dbReference type="GO" id="GO:0005886">
    <property type="term" value="C:plasma membrane"/>
    <property type="evidence" value="ECO:0007669"/>
    <property type="project" value="UniProtKB-SubCell"/>
</dbReference>
<evidence type="ECO:0000256" key="12">
    <source>
        <dbReference type="SAM" id="MobiDB-lite"/>
    </source>
</evidence>
<proteinExistence type="inferred from homology"/>
<evidence type="ECO:0000256" key="7">
    <source>
        <dbReference type="ARBA" id="ARBA00023040"/>
    </source>
</evidence>
<keyword evidence="5" id="KW-0732">Signal</keyword>
<dbReference type="InterPro" id="IPR050726">
    <property type="entry name" value="mGluR"/>
</dbReference>
<keyword evidence="9" id="KW-0675">Receptor</keyword>
<feature type="transmembrane region" description="Helical" evidence="13">
    <location>
        <begin position="596"/>
        <end position="619"/>
    </location>
</feature>
<dbReference type="InterPro" id="IPR000337">
    <property type="entry name" value="GPCR_3"/>
</dbReference>
<evidence type="ECO:0000313" key="16">
    <source>
        <dbReference type="Proteomes" id="UP001187531"/>
    </source>
</evidence>
<dbReference type="FunFam" id="2.10.50.30:FF:000004">
    <property type="entry name" value="Taste receptor type 1 member 3-like protein"/>
    <property type="match status" value="1"/>
</dbReference>
<gene>
    <name evidence="15" type="ORF">QYM36_012050</name>
</gene>
<evidence type="ECO:0000256" key="1">
    <source>
        <dbReference type="ARBA" id="ARBA00004651"/>
    </source>
</evidence>
<feature type="transmembrane region" description="Helical" evidence="13">
    <location>
        <begin position="372"/>
        <end position="397"/>
    </location>
</feature>
<dbReference type="InterPro" id="IPR001828">
    <property type="entry name" value="ANF_lig-bd_rcpt"/>
</dbReference>
<dbReference type="InterPro" id="IPR017979">
    <property type="entry name" value="GPCR_3_CS"/>
</dbReference>
<keyword evidence="7" id="KW-0297">G-protein coupled receptor</keyword>
<protein>
    <recommendedName>
        <fullName evidence="14">G-protein coupled receptors family 3 profile domain-containing protein</fullName>
    </recommendedName>
</protein>
<dbReference type="EMBL" id="JAVRJZ010000016">
    <property type="protein sequence ID" value="KAK2710743.1"/>
    <property type="molecule type" value="Genomic_DNA"/>
</dbReference>
<dbReference type="AlphaFoldDB" id="A0AA88KX58"/>
<feature type="transmembrane region" description="Helical" evidence="13">
    <location>
        <begin position="562"/>
        <end position="584"/>
    </location>
</feature>
<evidence type="ECO:0000256" key="4">
    <source>
        <dbReference type="ARBA" id="ARBA00022692"/>
    </source>
</evidence>
<organism evidence="15 16">
    <name type="scientific">Artemia franciscana</name>
    <name type="common">Brine shrimp</name>
    <name type="synonym">Artemia sanfranciscana</name>
    <dbReference type="NCBI Taxonomy" id="6661"/>
    <lineage>
        <taxon>Eukaryota</taxon>
        <taxon>Metazoa</taxon>
        <taxon>Ecdysozoa</taxon>
        <taxon>Arthropoda</taxon>
        <taxon>Crustacea</taxon>
        <taxon>Branchiopoda</taxon>
        <taxon>Anostraca</taxon>
        <taxon>Artemiidae</taxon>
        <taxon>Artemia</taxon>
    </lineage>
</organism>
<dbReference type="InterPro" id="IPR009030">
    <property type="entry name" value="Growth_fac_rcpt_cys_sf"/>
</dbReference>
<name>A0AA88KX58_ARTSF</name>